<evidence type="ECO:0000313" key="2">
    <source>
        <dbReference type="Proteomes" id="UP000245793"/>
    </source>
</evidence>
<dbReference type="AlphaFoldDB" id="A0A2U1E705"/>
<reference evidence="1 2" key="1">
    <citation type="submission" date="2018-04" db="EMBL/GenBank/DDBJ databases">
        <title>Genomic Encyclopedia of Type Strains, Phase IV (KMG-IV): sequencing the most valuable type-strain genomes for metagenomic binning, comparative biology and taxonomic classification.</title>
        <authorList>
            <person name="Goeker M."/>
        </authorList>
    </citation>
    <scope>NUCLEOTIDE SEQUENCE [LARGE SCALE GENOMIC DNA]</scope>
    <source>
        <strain evidence="1 2">DSM 20705</strain>
    </source>
</reference>
<sequence>MDVRSKKVVLVSHCILNQNSVVNDLARAKGAYKEIVETIMDGDIGIHQLPCPEMIHLGMERPSMTKEQYDTEDYRKLCRSLSDHTIAIINNYLKNDYKIVGIIGINHSPTCSIKCGEGVFMEELLKKLKNLGLEIPTTDVSTAYVEGGDNKLEIDELKKFLNK</sequence>
<protein>
    <submittedName>
        <fullName evidence="1">Putative secreted protein</fullName>
    </submittedName>
</protein>
<accession>A0A2U1E705</accession>
<proteinExistence type="predicted"/>
<organism evidence="1 2">
    <name type="scientific">Ezakiella coagulans</name>
    <dbReference type="NCBI Taxonomy" id="46507"/>
    <lineage>
        <taxon>Bacteria</taxon>
        <taxon>Bacillati</taxon>
        <taxon>Bacillota</taxon>
        <taxon>Tissierellia</taxon>
        <taxon>Ezakiella</taxon>
    </lineage>
</organism>
<dbReference type="Proteomes" id="UP000245793">
    <property type="component" value="Unassembled WGS sequence"/>
</dbReference>
<gene>
    <name evidence="1" type="ORF">C7381_101256</name>
</gene>
<evidence type="ECO:0000313" key="1">
    <source>
        <dbReference type="EMBL" id="PVY95730.1"/>
    </source>
</evidence>
<dbReference type="NCBIfam" id="NF045597">
    <property type="entry name" value="TudS_rel_CD3072"/>
    <property type="match status" value="1"/>
</dbReference>
<name>A0A2U1E705_9FIRM</name>
<keyword evidence="2" id="KW-1185">Reference proteome</keyword>
<dbReference type="InterPro" id="IPR054648">
    <property type="entry name" value="TudS-rel"/>
</dbReference>
<dbReference type="EMBL" id="QEKV01000001">
    <property type="protein sequence ID" value="PVY95730.1"/>
    <property type="molecule type" value="Genomic_DNA"/>
</dbReference>
<comment type="caution">
    <text evidence="1">The sequence shown here is derived from an EMBL/GenBank/DDBJ whole genome shotgun (WGS) entry which is preliminary data.</text>
</comment>
<dbReference type="RefSeq" id="WP_116479620.1">
    <property type="nucleotide sequence ID" value="NZ_QEKV01000001.1"/>
</dbReference>